<protein>
    <submittedName>
        <fullName evidence="6">Maturation protein</fullName>
    </submittedName>
</protein>
<evidence type="ECO:0000256" key="3">
    <source>
        <dbReference type="ARBA" id="ARBA00023104"/>
    </source>
</evidence>
<dbReference type="EMBL" id="BK014176">
    <property type="protein sequence ID" value="DAD52683.1"/>
    <property type="molecule type" value="Genomic_RNA"/>
</dbReference>
<name>A0A8S5L553_9VIRU</name>
<dbReference type="RefSeq" id="YP_010771095.1">
    <property type="nucleotide sequence ID" value="NC_074485.1"/>
</dbReference>
<dbReference type="GeneID" id="80400730"/>
<sequence>GFVPRGNLLNTMRTRSSSYVQTGPLVYTRTPFFNTPTAIQTQAWNAEDVDVPLGESTTIVDSPEMAGAEKSCLHTHTRSVLWVLPEQVTEYPYWWSSNYHQRSFRLYLNPFTARPVGLPTFDTHVSEVDQLKQKAYHQMLPTVNEGLSLINFLFELKDFKRMFHLWDGRLVRAGFGRKVLQDLSKLLKPGYGKYSRAHTLKNLSNAWLNLNFGWRPFIADIVAMYRALTLTSEKLAKIERDAGKLLRRNYSSPFWDHEQLHETANGSLNAKQAWGTGAPTNRFCQIRHERYAVYQPRYHATMVYTYTIPKMSELRRRVNSYLDAFGVKLDPVILWNAIPFSFIMDWFFDVGTLLRNFTPNDLGIKTTVLDFSHSIKWEVQTQVSTRMQHNSGHWLEWQTPFVRVDKYYERRKTIPSPTLLPSVQGLNKMQASLAGALIQSHLSGKLKAKYYGRISHR</sequence>
<evidence type="ECO:0000256" key="1">
    <source>
        <dbReference type="ARBA" id="ARBA00022581"/>
    </source>
</evidence>
<gene>
    <name evidence="6" type="primary">SRR7976301_11_1</name>
</gene>
<dbReference type="Proteomes" id="UP000679383">
    <property type="component" value="Segment"/>
</dbReference>
<reference evidence="6" key="1">
    <citation type="submission" date="2020-09" db="EMBL/GenBank/DDBJ databases">
        <title>Leviviricetes taxonomy.</title>
        <authorList>
            <person name="Stockdale S.R."/>
            <person name="Callanan J."/>
            <person name="Adriaenssens E.M."/>
            <person name="Kuhn J.H."/>
            <person name="Rumnieks J."/>
            <person name="Shkoporov A."/>
            <person name="Draper L.A."/>
            <person name="Ross P."/>
            <person name="Hill C."/>
        </authorList>
    </citation>
    <scope>NUCLEOTIDE SEQUENCE</scope>
</reference>
<evidence type="ECO:0000313" key="7">
    <source>
        <dbReference type="Proteomes" id="UP000679383"/>
    </source>
</evidence>
<dbReference type="Pfam" id="PF03863">
    <property type="entry name" value="Phage_mat-A"/>
    <property type="match status" value="1"/>
</dbReference>
<proteinExistence type="inferred from homology"/>
<evidence type="ECO:0000256" key="2">
    <source>
        <dbReference type="ARBA" id="ARBA00022804"/>
    </source>
</evidence>
<keyword evidence="3" id="KW-0946">Virion</keyword>
<accession>A0A8S5L553</accession>
<keyword evidence="1" id="KW-0945">Host-virus interaction</keyword>
<evidence type="ECO:0000313" key="6">
    <source>
        <dbReference type="EMBL" id="DAD52683.1"/>
    </source>
</evidence>
<feature type="non-terminal residue" evidence="6">
    <location>
        <position position="1"/>
    </location>
</feature>
<keyword evidence="2" id="KW-1161">Viral attachment to host cell</keyword>
<dbReference type="GO" id="GO:0039666">
    <property type="term" value="P:virion attachment to host cell pilus"/>
    <property type="evidence" value="ECO:0007669"/>
    <property type="project" value="UniProtKB-KW"/>
</dbReference>
<dbReference type="InterPro" id="IPR005563">
    <property type="entry name" value="A_protein"/>
</dbReference>
<comment type="similarity">
    <text evidence="5">Belongs to the Leviviricetes maturation protein family.</text>
</comment>
<evidence type="ECO:0000256" key="4">
    <source>
        <dbReference type="ARBA" id="ARBA00023296"/>
    </source>
</evidence>
<keyword evidence="3" id="KW-1175">Viral attachment to host cell pilus</keyword>
<organism evidence="6 7">
    <name type="scientific">ssRNA phage SRR7976301_11</name>
    <dbReference type="NCBI Taxonomy" id="2786661"/>
    <lineage>
        <taxon>Viruses</taxon>
        <taxon>Riboviria</taxon>
        <taxon>Orthornavirae</taxon>
        <taxon>Lenarviricota</taxon>
        <taxon>Leviviricetes</taxon>
        <taxon>Timlovirales</taxon>
        <taxon>Steitzviridae</taxon>
        <taxon>Sdenfavirus</taxon>
        <taxon>Sdenfavirus sp. 'asiovicinum'</taxon>
    </lineage>
</organism>
<keyword evidence="4" id="KW-1160">Virus entry into host cell</keyword>
<dbReference type="KEGG" id="vg:80400730"/>
<evidence type="ECO:0000256" key="5">
    <source>
        <dbReference type="ARBA" id="ARBA00035110"/>
    </source>
</evidence>